<evidence type="ECO:0000313" key="1">
    <source>
        <dbReference type="EMBL" id="KKN80476.1"/>
    </source>
</evidence>
<organism evidence="1">
    <name type="scientific">marine sediment metagenome</name>
    <dbReference type="NCBI Taxonomy" id="412755"/>
    <lineage>
        <taxon>unclassified sequences</taxon>
        <taxon>metagenomes</taxon>
        <taxon>ecological metagenomes</taxon>
    </lineage>
</organism>
<sequence length="115" mass="12642">MKTPTPPVFSYTLQHYAGHHVLCITDDFDNSRPSITVTNTAEYVLKDIANEIGQLPELIIYRDTQGHWDRMLMSPTGTFIRIEPIVSGLKVPVLSQETAVQLAVTSTANSLSGVA</sequence>
<dbReference type="EMBL" id="LAZR01000230">
    <property type="protein sequence ID" value="KKN80476.1"/>
    <property type="molecule type" value="Genomic_DNA"/>
</dbReference>
<reference evidence="1" key="1">
    <citation type="journal article" date="2015" name="Nature">
        <title>Complex archaea that bridge the gap between prokaryotes and eukaryotes.</title>
        <authorList>
            <person name="Spang A."/>
            <person name="Saw J.H."/>
            <person name="Jorgensen S.L."/>
            <person name="Zaremba-Niedzwiedzka K."/>
            <person name="Martijn J."/>
            <person name="Lind A.E."/>
            <person name="van Eijk R."/>
            <person name="Schleper C."/>
            <person name="Guy L."/>
            <person name="Ettema T.J."/>
        </authorList>
    </citation>
    <scope>NUCLEOTIDE SEQUENCE</scope>
</reference>
<gene>
    <name evidence="1" type="ORF">LCGC14_0329210</name>
</gene>
<accession>A0A0F9W495</accession>
<dbReference type="AlphaFoldDB" id="A0A0F9W495"/>
<name>A0A0F9W495_9ZZZZ</name>
<proteinExistence type="predicted"/>
<comment type="caution">
    <text evidence="1">The sequence shown here is derived from an EMBL/GenBank/DDBJ whole genome shotgun (WGS) entry which is preliminary data.</text>
</comment>
<protein>
    <submittedName>
        <fullName evidence="1">Uncharacterized protein</fullName>
    </submittedName>
</protein>